<accession>A0A8J7T963</accession>
<dbReference type="InterPro" id="IPR042509">
    <property type="entry name" value="ZCCHC3"/>
</dbReference>
<dbReference type="SMART" id="SM00343">
    <property type="entry name" value="ZnF_C2HC"/>
    <property type="match status" value="2"/>
</dbReference>
<feature type="non-terminal residue" evidence="2">
    <location>
        <position position="1"/>
    </location>
</feature>
<keyword evidence="3" id="KW-1185">Reference proteome</keyword>
<dbReference type="GO" id="GO:0003690">
    <property type="term" value="F:double-stranded DNA binding"/>
    <property type="evidence" value="ECO:0007669"/>
    <property type="project" value="InterPro"/>
</dbReference>
<gene>
    <name evidence="2" type="primary">Zcchc3_51</name>
    <name evidence="2" type="ORF">GTO95_0013316</name>
</gene>
<dbReference type="Pfam" id="PF23058">
    <property type="entry name" value="RBD_ZCCHC3_2nd"/>
    <property type="match status" value="1"/>
</dbReference>
<name>A0A8J7T963_ATRSP</name>
<evidence type="ECO:0000259" key="1">
    <source>
        <dbReference type="SMART" id="SM00343"/>
    </source>
</evidence>
<dbReference type="InterPro" id="IPR001878">
    <property type="entry name" value="Znf_CCHC"/>
</dbReference>
<dbReference type="GO" id="GO:0003723">
    <property type="term" value="F:RNA binding"/>
    <property type="evidence" value="ECO:0007669"/>
    <property type="project" value="InterPro"/>
</dbReference>
<dbReference type="InterPro" id="IPR036875">
    <property type="entry name" value="Znf_CCHC_sf"/>
</dbReference>
<comment type="caution">
    <text evidence="2">The sequence shown here is derived from an EMBL/GenBank/DDBJ whole genome shotgun (WGS) entry which is preliminary data.</text>
</comment>
<dbReference type="PANTHER" id="PTHR22639">
    <property type="entry name" value="GAG-RELATED PROTEIN"/>
    <property type="match status" value="1"/>
</dbReference>
<feature type="non-terminal residue" evidence="2">
    <location>
        <position position="212"/>
    </location>
</feature>
<organism evidence="2 3">
    <name type="scientific">Atractosteus spatula</name>
    <name type="common">Alligator gar</name>
    <name type="synonym">Lepisosteus spatula</name>
    <dbReference type="NCBI Taxonomy" id="7917"/>
    <lineage>
        <taxon>Eukaryota</taxon>
        <taxon>Metazoa</taxon>
        <taxon>Chordata</taxon>
        <taxon>Craniata</taxon>
        <taxon>Vertebrata</taxon>
        <taxon>Euteleostomi</taxon>
        <taxon>Actinopterygii</taxon>
        <taxon>Neopterygii</taxon>
        <taxon>Holostei</taxon>
        <taxon>Semionotiformes</taxon>
        <taxon>Lepisosteidae</taxon>
        <taxon>Atractosteus</taxon>
    </lineage>
</organism>
<dbReference type="GO" id="GO:0008270">
    <property type="term" value="F:zinc ion binding"/>
    <property type="evidence" value="ECO:0007669"/>
    <property type="project" value="InterPro"/>
</dbReference>
<evidence type="ECO:0000313" key="2">
    <source>
        <dbReference type="EMBL" id="MBN3314336.1"/>
    </source>
</evidence>
<feature type="domain" description="CCHC-type" evidence="1">
    <location>
        <begin position="159"/>
        <end position="175"/>
    </location>
</feature>
<protein>
    <submittedName>
        <fullName evidence="2">ZCHC3 protein</fullName>
    </submittedName>
</protein>
<dbReference type="Gene3D" id="4.10.60.10">
    <property type="entry name" value="Zinc finger, CCHC-type"/>
    <property type="match status" value="1"/>
</dbReference>
<dbReference type="SUPFAM" id="SSF57756">
    <property type="entry name" value="Retrovirus zinc finger-like domains"/>
    <property type="match status" value="1"/>
</dbReference>
<dbReference type="AlphaFoldDB" id="A0A8J7T963"/>
<dbReference type="Pfam" id="PF23057">
    <property type="entry name" value="RBD_ZCCHC3_1st"/>
    <property type="match status" value="1"/>
</dbReference>
<dbReference type="PANTHER" id="PTHR22639:SF3">
    <property type="entry name" value="ZINC FINGER CCHC DOMAIN-CONTAINING PROTEIN 3"/>
    <property type="match status" value="1"/>
</dbReference>
<sequence>MREGEPPRRREFEDYVLFEVLGFTSNDVWCVQENRPLKYIDVSLRDEEIYKRASARVTDKKKDNFLRDYEVLGCYNDNFRVVIVHLYDPFLGDDDVTAFLLRHVSVMGQPEKIMDSCNIWTGKRKYRVLLRSDARGAGGFHHPPASFSLGSSRGYLFNVCTICDETRHVARECRKKVCNRCGVEGHLFKGCKWTNIQMAREYDQGVLRVDGE</sequence>
<dbReference type="GO" id="GO:0002218">
    <property type="term" value="P:activation of innate immune response"/>
    <property type="evidence" value="ECO:0007669"/>
    <property type="project" value="InterPro"/>
</dbReference>
<dbReference type="Proteomes" id="UP000736164">
    <property type="component" value="Unassembled WGS sequence"/>
</dbReference>
<proteinExistence type="predicted"/>
<dbReference type="EMBL" id="JAAWVO010015088">
    <property type="protein sequence ID" value="MBN3314336.1"/>
    <property type="molecule type" value="Genomic_DNA"/>
</dbReference>
<feature type="domain" description="CCHC-type" evidence="1">
    <location>
        <begin position="177"/>
        <end position="193"/>
    </location>
</feature>
<evidence type="ECO:0000313" key="3">
    <source>
        <dbReference type="Proteomes" id="UP000736164"/>
    </source>
</evidence>
<dbReference type="InterPro" id="IPR057811">
    <property type="entry name" value="RBD_ZCCHC3_2nd"/>
</dbReference>
<dbReference type="InterPro" id="IPR057810">
    <property type="entry name" value="RBD_ZCCHC3_1st"/>
</dbReference>
<reference evidence="2" key="1">
    <citation type="journal article" date="2021" name="Cell">
        <title>Tracing the genetic footprints of vertebrate landing in non-teleost ray-finned fishes.</title>
        <authorList>
            <person name="Bi X."/>
            <person name="Wang K."/>
            <person name="Yang L."/>
            <person name="Pan H."/>
            <person name="Jiang H."/>
            <person name="Wei Q."/>
            <person name="Fang M."/>
            <person name="Yu H."/>
            <person name="Zhu C."/>
            <person name="Cai Y."/>
            <person name="He Y."/>
            <person name="Gan X."/>
            <person name="Zeng H."/>
            <person name="Yu D."/>
            <person name="Zhu Y."/>
            <person name="Jiang H."/>
            <person name="Qiu Q."/>
            <person name="Yang H."/>
            <person name="Zhang Y.E."/>
            <person name="Wang W."/>
            <person name="Zhu M."/>
            <person name="He S."/>
            <person name="Zhang G."/>
        </authorList>
    </citation>
    <scope>NUCLEOTIDE SEQUENCE</scope>
    <source>
        <strain evidence="2">Allg_001</strain>
    </source>
</reference>